<evidence type="ECO:0000313" key="2">
    <source>
        <dbReference type="EMBL" id="CEK98793.1"/>
    </source>
</evidence>
<evidence type="ECO:0000256" key="1">
    <source>
        <dbReference type="SAM" id="MobiDB-lite"/>
    </source>
</evidence>
<sequence length="105" mass="11908">IDEHEPIYKNVTAQYHHLVVSNETNSPAIKRPVPLPRKSNIKPVPTPRKLSSRTSVDTTVKETNDCLRKVALFPCTHNPSPSNRVPYQETSQLKIQKLSTYSETD</sequence>
<feature type="non-terminal residue" evidence="2">
    <location>
        <position position="1"/>
    </location>
</feature>
<gene>
    <name evidence="2" type="primary">ORF219616</name>
</gene>
<protein>
    <submittedName>
        <fullName evidence="2">Uncharacterized protein</fullName>
    </submittedName>
</protein>
<proteinExistence type="predicted"/>
<feature type="region of interest" description="Disordered" evidence="1">
    <location>
        <begin position="77"/>
        <end position="105"/>
    </location>
</feature>
<feature type="region of interest" description="Disordered" evidence="1">
    <location>
        <begin position="26"/>
        <end position="58"/>
    </location>
</feature>
<dbReference type="EMBL" id="HACG01051922">
    <property type="protein sequence ID" value="CEK98793.1"/>
    <property type="molecule type" value="Transcribed_RNA"/>
</dbReference>
<organism evidence="2">
    <name type="scientific">Arion vulgaris</name>
    <dbReference type="NCBI Taxonomy" id="1028688"/>
    <lineage>
        <taxon>Eukaryota</taxon>
        <taxon>Metazoa</taxon>
        <taxon>Spiralia</taxon>
        <taxon>Lophotrochozoa</taxon>
        <taxon>Mollusca</taxon>
        <taxon>Gastropoda</taxon>
        <taxon>Heterobranchia</taxon>
        <taxon>Euthyneura</taxon>
        <taxon>Panpulmonata</taxon>
        <taxon>Eupulmonata</taxon>
        <taxon>Stylommatophora</taxon>
        <taxon>Helicina</taxon>
        <taxon>Arionoidea</taxon>
        <taxon>Arionidae</taxon>
        <taxon>Arion</taxon>
    </lineage>
</organism>
<feature type="non-terminal residue" evidence="2">
    <location>
        <position position="105"/>
    </location>
</feature>
<accession>A0A0B7C0P0</accession>
<dbReference type="AlphaFoldDB" id="A0A0B7C0P0"/>
<reference evidence="2" key="1">
    <citation type="submission" date="2014-12" db="EMBL/GenBank/DDBJ databases">
        <title>Insight into the proteome of Arion vulgaris.</title>
        <authorList>
            <person name="Aradska J."/>
            <person name="Bulat T."/>
            <person name="Smidak R."/>
            <person name="Sarate P."/>
            <person name="Gangsoo J."/>
            <person name="Sialana F."/>
            <person name="Bilban M."/>
            <person name="Lubec G."/>
        </authorList>
    </citation>
    <scope>NUCLEOTIDE SEQUENCE</scope>
    <source>
        <tissue evidence="2">Skin</tissue>
    </source>
</reference>
<name>A0A0B7C0P0_9EUPU</name>